<keyword evidence="1" id="KW-0563">Paired box</keyword>
<name>A0A1F7F801_UNCRA</name>
<evidence type="ECO:0000313" key="3">
    <source>
        <dbReference type="EMBL" id="OGK02794.1"/>
    </source>
</evidence>
<dbReference type="InterPro" id="IPR009057">
    <property type="entry name" value="Homeodomain-like_sf"/>
</dbReference>
<dbReference type="Proteomes" id="UP000179243">
    <property type="component" value="Unassembled WGS sequence"/>
</dbReference>
<dbReference type="EMBL" id="MFYX01000102">
    <property type="protein sequence ID" value="OGK02794.1"/>
    <property type="molecule type" value="Genomic_DNA"/>
</dbReference>
<dbReference type="InterPro" id="IPR001523">
    <property type="entry name" value="Paired_dom"/>
</dbReference>
<organism evidence="3 4">
    <name type="scientific">Candidatus Raymondbacteria bacterium RIFOXYD12_FULL_49_13</name>
    <dbReference type="NCBI Taxonomy" id="1817890"/>
    <lineage>
        <taxon>Bacteria</taxon>
        <taxon>Raymondiibacteriota</taxon>
    </lineage>
</organism>
<dbReference type="InterPro" id="IPR036388">
    <property type="entry name" value="WH-like_DNA-bd_sf"/>
</dbReference>
<dbReference type="SUPFAM" id="SSF46689">
    <property type="entry name" value="Homeodomain-like"/>
    <property type="match status" value="1"/>
</dbReference>
<dbReference type="Pfam" id="PF00292">
    <property type="entry name" value="PAX"/>
    <property type="match status" value="1"/>
</dbReference>
<dbReference type="AlphaFoldDB" id="A0A1F7F801"/>
<accession>A0A1F7F801</accession>
<sequence>MVLNKKTKRRNQRIVDLARKGMNSRDIAKRVKISQTLVSRMLRRYYAKNKKTPFHIVRKQERTKRILKLRKKGVSIRKIAETLGIGAHTAWMTVKQRNR</sequence>
<evidence type="ECO:0000313" key="4">
    <source>
        <dbReference type="Proteomes" id="UP000179243"/>
    </source>
</evidence>
<dbReference type="GO" id="GO:0006355">
    <property type="term" value="P:regulation of DNA-templated transcription"/>
    <property type="evidence" value="ECO:0007669"/>
    <property type="project" value="InterPro"/>
</dbReference>
<feature type="domain" description="Paired" evidence="2">
    <location>
        <begin position="11"/>
        <end position="56"/>
    </location>
</feature>
<proteinExistence type="predicted"/>
<comment type="caution">
    <text evidence="3">The sequence shown here is derived from an EMBL/GenBank/DDBJ whole genome shotgun (WGS) entry which is preliminary data.</text>
</comment>
<gene>
    <name evidence="3" type="ORF">A2519_07580</name>
</gene>
<reference evidence="3 4" key="1">
    <citation type="journal article" date="2016" name="Nat. Commun.">
        <title>Thousands of microbial genomes shed light on interconnected biogeochemical processes in an aquifer system.</title>
        <authorList>
            <person name="Anantharaman K."/>
            <person name="Brown C.T."/>
            <person name="Hug L.A."/>
            <person name="Sharon I."/>
            <person name="Castelle C.J."/>
            <person name="Probst A.J."/>
            <person name="Thomas B.C."/>
            <person name="Singh A."/>
            <person name="Wilkins M.J."/>
            <person name="Karaoz U."/>
            <person name="Brodie E.L."/>
            <person name="Williams K.H."/>
            <person name="Hubbard S.S."/>
            <person name="Banfield J.F."/>
        </authorList>
    </citation>
    <scope>NUCLEOTIDE SEQUENCE [LARGE SCALE GENOMIC DNA]</scope>
</reference>
<dbReference type="Gene3D" id="1.10.10.60">
    <property type="entry name" value="Homeodomain-like"/>
    <property type="match status" value="1"/>
</dbReference>
<protein>
    <recommendedName>
        <fullName evidence="2">Paired domain-containing protein</fullName>
    </recommendedName>
</protein>
<evidence type="ECO:0000259" key="2">
    <source>
        <dbReference type="Pfam" id="PF00292"/>
    </source>
</evidence>
<evidence type="ECO:0000256" key="1">
    <source>
        <dbReference type="ARBA" id="ARBA00022724"/>
    </source>
</evidence>
<dbReference type="GO" id="GO:0003677">
    <property type="term" value="F:DNA binding"/>
    <property type="evidence" value="ECO:0007669"/>
    <property type="project" value="InterPro"/>
</dbReference>
<dbReference type="Gene3D" id="1.10.10.10">
    <property type="entry name" value="Winged helix-like DNA-binding domain superfamily/Winged helix DNA-binding domain"/>
    <property type="match status" value="1"/>
</dbReference>